<evidence type="ECO:0000313" key="2">
    <source>
        <dbReference type="Proteomes" id="UP001497680"/>
    </source>
</evidence>
<reference evidence="1 2" key="1">
    <citation type="journal article" date="2022" name="New Phytol.">
        <title>Ecological generalism drives hyperdiversity of secondary metabolite gene clusters in xylarialean endophytes.</title>
        <authorList>
            <person name="Franco M.E.E."/>
            <person name="Wisecaver J.H."/>
            <person name="Arnold A.E."/>
            <person name="Ju Y.M."/>
            <person name="Slot J.C."/>
            <person name="Ahrendt S."/>
            <person name="Moore L.P."/>
            <person name="Eastman K.E."/>
            <person name="Scott K."/>
            <person name="Konkel Z."/>
            <person name="Mondo S.J."/>
            <person name="Kuo A."/>
            <person name="Hayes R.D."/>
            <person name="Haridas S."/>
            <person name="Andreopoulos B."/>
            <person name="Riley R."/>
            <person name="LaButti K."/>
            <person name="Pangilinan J."/>
            <person name="Lipzen A."/>
            <person name="Amirebrahimi M."/>
            <person name="Yan J."/>
            <person name="Adam C."/>
            <person name="Keymanesh K."/>
            <person name="Ng V."/>
            <person name="Louie K."/>
            <person name="Northen T."/>
            <person name="Drula E."/>
            <person name="Henrissat B."/>
            <person name="Hsieh H.M."/>
            <person name="Youens-Clark K."/>
            <person name="Lutzoni F."/>
            <person name="Miadlikowska J."/>
            <person name="Eastwood D.C."/>
            <person name="Hamelin R.C."/>
            <person name="Grigoriev I.V."/>
            <person name="U'Ren J.M."/>
        </authorList>
    </citation>
    <scope>NUCLEOTIDE SEQUENCE [LARGE SCALE GENOMIC DNA]</scope>
    <source>
        <strain evidence="1 2">ER1909</strain>
    </source>
</reference>
<gene>
    <name evidence="1" type="ORF">F4821DRAFT_278293</name>
</gene>
<protein>
    <submittedName>
        <fullName evidence="1">Uncharacterized protein</fullName>
    </submittedName>
</protein>
<keyword evidence="2" id="KW-1185">Reference proteome</keyword>
<comment type="caution">
    <text evidence="1">The sequence shown here is derived from an EMBL/GenBank/DDBJ whole genome shotgun (WGS) entry which is preliminary data.</text>
</comment>
<name>A0ACC0D360_9PEZI</name>
<organism evidence="1 2">
    <name type="scientific">Hypoxylon rubiginosum</name>
    <dbReference type="NCBI Taxonomy" id="110542"/>
    <lineage>
        <taxon>Eukaryota</taxon>
        <taxon>Fungi</taxon>
        <taxon>Dikarya</taxon>
        <taxon>Ascomycota</taxon>
        <taxon>Pezizomycotina</taxon>
        <taxon>Sordariomycetes</taxon>
        <taxon>Xylariomycetidae</taxon>
        <taxon>Xylariales</taxon>
        <taxon>Hypoxylaceae</taxon>
        <taxon>Hypoxylon</taxon>
    </lineage>
</organism>
<dbReference type="EMBL" id="MU394311">
    <property type="protein sequence ID" value="KAI6087008.1"/>
    <property type="molecule type" value="Genomic_DNA"/>
</dbReference>
<sequence length="835" mass="95781">MACDHSIQVPELETVRDEAQARSQRIFSSFHTLRDVLDRHETQIRKRWLKKNSEQRKRLLLNAWPGMPQDHNPHVKAHYLNKKLKARHDAHHQHYAHTKFRDAYMWPSVNLEDLVMGNTLLRLINARGRHLPGRFAQMDVQSTHLGIEVGVLWSPYFLLGLTTGLSSYVCEMILPYCADTATAYGVIQPHSYTNGTQGDDLAETDAFLVGNGMNVLEIQERLLKFLYDVSKAILWDINLDGQSGPVVAEPPTLKGQTEGGWLSLDSLARSAPYSVPEDMRTADGLKRIKSLVSAHFGEVQERLWSLREDPAFFADLVGECSEHQGERLPGRPRINIHDRSSGQRKYWDQTAHMMVNRCYEEAIYWSELDRQLDRIIQNLGQEGATSKQQRADCHDAVRKIRAIMETGFLPKLRGMIAIYMTCCPALRKYFYREENPKAPVGWEIAPREGAINFKDDRLMWFFFQFYLEKFCDAIGWETLSFEFEQLLRDKTERPRISALVAWQFTNLGLLGLLQNQLRMCFPRLLERTVIREREHWTEPLGSSLRAWLENVEYPIDKLGEICIPALPRYPASPIFLDLKGMADPTSGKFVYPSNKSRTKATVQAMQEAERNLDDLWALYDGHFDKVLSGELRDVLRKLLPANRTLVRTPDWVEPSKEEEKAAEDSGLADAISHLRIVGFQKSDDSTSHSGSFQRANIGKAKTKTRGASKPELHEPEAEEENGDITNTPVFEVKARVYKVFRNIFYMPTPGTQAGEVNWTDFLHAMHAIGFEPTKLHGSAWSFRPCNDKLDIFGQTISIHEPHPSTKLPFWEARRFGRRLTRKYGLTGESFVLVQQ</sequence>
<dbReference type="Proteomes" id="UP001497680">
    <property type="component" value="Unassembled WGS sequence"/>
</dbReference>
<accession>A0ACC0D360</accession>
<proteinExistence type="predicted"/>
<evidence type="ECO:0000313" key="1">
    <source>
        <dbReference type="EMBL" id="KAI6087008.1"/>
    </source>
</evidence>